<keyword evidence="4" id="KW-1133">Transmembrane helix</keyword>
<dbReference type="EMBL" id="JNBR01000085">
    <property type="protein sequence ID" value="OQR98376.1"/>
    <property type="molecule type" value="Genomic_DNA"/>
</dbReference>
<keyword evidence="5" id="KW-0732">Signal</keyword>
<evidence type="ECO:0000259" key="6">
    <source>
        <dbReference type="SMART" id="SM00645"/>
    </source>
</evidence>
<keyword evidence="2" id="KW-0865">Zymogen</keyword>
<dbReference type="InterPro" id="IPR038765">
    <property type="entry name" value="Papain-like_cys_pep_sf"/>
</dbReference>
<feature type="signal peptide" evidence="5">
    <location>
        <begin position="1"/>
        <end position="20"/>
    </location>
</feature>
<dbReference type="FunFam" id="3.90.70.10:FF:000117">
    <property type="entry name" value="Probable papain cysteine protease"/>
    <property type="match status" value="1"/>
</dbReference>
<gene>
    <name evidence="7" type="ORF">ACHHYP_08681</name>
</gene>
<evidence type="ECO:0000256" key="3">
    <source>
        <dbReference type="SAM" id="MobiDB-lite"/>
    </source>
</evidence>
<evidence type="ECO:0000313" key="7">
    <source>
        <dbReference type="EMBL" id="OQR98376.1"/>
    </source>
</evidence>
<dbReference type="STRING" id="1202772.A0A1V9ZK71"/>
<evidence type="ECO:0000256" key="1">
    <source>
        <dbReference type="ARBA" id="ARBA00008455"/>
    </source>
</evidence>
<dbReference type="SUPFAM" id="SSF54001">
    <property type="entry name" value="Cysteine proteinases"/>
    <property type="match status" value="1"/>
</dbReference>
<feature type="chain" id="PRO_5018549432" evidence="5">
    <location>
        <begin position="21"/>
        <end position="443"/>
    </location>
</feature>
<dbReference type="PANTHER" id="PTHR12411">
    <property type="entry name" value="CYSTEINE PROTEASE FAMILY C1-RELATED"/>
    <property type="match status" value="1"/>
</dbReference>
<name>A0A1V9ZK71_ACHHY</name>
<keyword evidence="4" id="KW-0472">Membrane</keyword>
<keyword evidence="7" id="KW-0645">Protease</keyword>
<dbReference type="GO" id="GO:0006508">
    <property type="term" value="P:proteolysis"/>
    <property type="evidence" value="ECO:0007669"/>
    <property type="project" value="UniProtKB-KW"/>
</dbReference>
<feature type="region of interest" description="Disordered" evidence="3">
    <location>
        <begin position="349"/>
        <end position="374"/>
    </location>
</feature>
<evidence type="ECO:0000256" key="2">
    <source>
        <dbReference type="ARBA" id="ARBA00023145"/>
    </source>
</evidence>
<evidence type="ECO:0000256" key="5">
    <source>
        <dbReference type="SAM" id="SignalP"/>
    </source>
</evidence>
<keyword evidence="7" id="KW-0378">Hydrolase</keyword>
<dbReference type="AlphaFoldDB" id="A0A1V9ZK71"/>
<comment type="similarity">
    <text evidence="1">Belongs to the peptidase C1 family.</text>
</comment>
<keyword evidence="4" id="KW-0812">Transmembrane</keyword>
<proteinExistence type="inferred from homology"/>
<evidence type="ECO:0000256" key="4">
    <source>
        <dbReference type="SAM" id="Phobius"/>
    </source>
</evidence>
<dbReference type="Proteomes" id="UP000243579">
    <property type="component" value="Unassembled WGS sequence"/>
</dbReference>
<organism evidence="7 8">
    <name type="scientific">Achlya hypogyna</name>
    <name type="common">Oomycete</name>
    <name type="synonym">Protoachlya hypogyna</name>
    <dbReference type="NCBI Taxonomy" id="1202772"/>
    <lineage>
        <taxon>Eukaryota</taxon>
        <taxon>Sar</taxon>
        <taxon>Stramenopiles</taxon>
        <taxon>Oomycota</taxon>
        <taxon>Saprolegniomycetes</taxon>
        <taxon>Saprolegniales</taxon>
        <taxon>Achlyaceae</taxon>
        <taxon>Achlya</taxon>
    </lineage>
</organism>
<reference evidence="7 8" key="1">
    <citation type="journal article" date="2014" name="Genome Biol. Evol.">
        <title>The secreted proteins of Achlya hypogyna and Thraustotheca clavata identify the ancestral oomycete secretome and reveal gene acquisitions by horizontal gene transfer.</title>
        <authorList>
            <person name="Misner I."/>
            <person name="Blouin N."/>
            <person name="Leonard G."/>
            <person name="Richards T.A."/>
            <person name="Lane C.E."/>
        </authorList>
    </citation>
    <scope>NUCLEOTIDE SEQUENCE [LARGE SCALE GENOMIC DNA]</scope>
    <source>
        <strain evidence="7 8">ATCC 48635</strain>
    </source>
</reference>
<comment type="caution">
    <text evidence="7">The sequence shown here is derived from an EMBL/GenBank/DDBJ whole genome shotgun (WGS) entry which is preliminary data.</text>
</comment>
<dbReference type="GO" id="GO:0008234">
    <property type="term" value="F:cysteine-type peptidase activity"/>
    <property type="evidence" value="ECO:0007669"/>
    <property type="project" value="InterPro"/>
</dbReference>
<keyword evidence="8" id="KW-1185">Reference proteome</keyword>
<protein>
    <submittedName>
        <fullName evidence="7">Cathepsin B, cysteine protease family C01A</fullName>
    </submittedName>
</protein>
<dbReference type="OrthoDB" id="190265at2759"/>
<evidence type="ECO:0000313" key="8">
    <source>
        <dbReference type="Proteomes" id="UP000243579"/>
    </source>
</evidence>
<sequence length="443" mass="49021">MGFLRVLTFAAAALALGTDAAKSECKSCHRTYKHRSHPKHKELPELTQDELDKALLPQHFDWCDQGMCTTSWNQHIPVYCGSCFLHGALSSANDRIKILNHKLGFRGPDVMLGRQSFLNCAPGHGLSDGCGGGEPADVYEFMRVYGLPDETCLPYNATDHTKYTWTNGTCPPEGFCMNCMYTPESPSTPQCFPVTKMVRYRAKEYGSLQGELAMLKELQKGPITCGMAVSPAFKYNYTAGIFNDTTGFDDLDHDVEVVGYGEEHGVKYWRVRNSWGTYWGENGFFKIVRGTNNLLIESDCHYIVPDVSDEELVWGKKPAYGGSIYGIVPFDTQKAQKHPIEDTSAITDTNTTLTSHEKTPKPLHTTQRAPHPDDIVAPAEAKPKDHHRLGETANLMAVEPPPAASNYSPVQLGLAFLGVGCIGFVVSMVAATKLRQARYQIIE</sequence>
<dbReference type="Gene3D" id="3.90.70.10">
    <property type="entry name" value="Cysteine proteinases"/>
    <property type="match status" value="1"/>
</dbReference>
<dbReference type="Pfam" id="PF00112">
    <property type="entry name" value="Peptidase_C1"/>
    <property type="match status" value="1"/>
</dbReference>
<dbReference type="InterPro" id="IPR000668">
    <property type="entry name" value="Peptidase_C1A_C"/>
</dbReference>
<accession>A0A1V9ZK71</accession>
<dbReference type="InterPro" id="IPR013128">
    <property type="entry name" value="Peptidase_C1A"/>
</dbReference>
<feature type="transmembrane region" description="Helical" evidence="4">
    <location>
        <begin position="412"/>
        <end position="431"/>
    </location>
</feature>
<dbReference type="SMART" id="SM00645">
    <property type="entry name" value="Pept_C1"/>
    <property type="match status" value="1"/>
</dbReference>
<feature type="domain" description="Peptidase C1A papain C-terminal" evidence="6">
    <location>
        <begin position="56"/>
        <end position="304"/>
    </location>
</feature>